<keyword evidence="3" id="KW-1185">Reference proteome</keyword>
<feature type="region of interest" description="Disordered" evidence="1">
    <location>
        <begin position="162"/>
        <end position="184"/>
    </location>
</feature>
<protein>
    <submittedName>
        <fullName evidence="2">Uncharacterized protein</fullName>
    </submittedName>
</protein>
<name>A0ABQ8Y486_9EUKA</name>
<evidence type="ECO:0000313" key="3">
    <source>
        <dbReference type="Proteomes" id="UP001150062"/>
    </source>
</evidence>
<comment type="caution">
    <text evidence="2">The sequence shown here is derived from an EMBL/GenBank/DDBJ whole genome shotgun (WGS) entry which is preliminary data.</text>
</comment>
<proteinExistence type="predicted"/>
<organism evidence="2 3">
    <name type="scientific">Anaeramoeba flamelloides</name>
    <dbReference type="NCBI Taxonomy" id="1746091"/>
    <lineage>
        <taxon>Eukaryota</taxon>
        <taxon>Metamonada</taxon>
        <taxon>Anaeramoebidae</taxon>
        <taxon>Anaeramoeba</taxon>
    </lineage>
</organism>
<gene>
    <name evidence="2" type="ORF">M0813_24996</name>
</gene>
<reference evidence="2" key="1">
    <citation type="submission" date="2022-08" db="EMBL/GenBank/DDBJ databases">
        <title>Novel sulfate-reducing endosymbionts in the free-living metamonad Anaeramoeba.</title>
        <authorList>
            <person name="Jerlstrom-Hultqvist J."/>
            <person name="Cepicka I."/>
            <person name="Gallot-Lavallee L."/>
            <person name="Salas-Leiva D."/>
            <person name="Curtis B.A."/>
            <person name="Zahonova K."/>
            <person name="Pipaliya S."/>
            <person name="Dacks J."/>
            <person name="Roger A.J."/>
        </authorList>
    </citation>
    <scope>NUCLEOTIDE SEQUENCE</scope>
    <source>
        <strain evidence="2">Schooner1</strain>
    </source>
</reference>
<sequence>MNEKKNCLVSTNSNVGILVGMENKQKNVSLVENFGSVSTIQKEEMNKTDPLNIDNQSNCELLQMSIEEREEILKYLRTNMKNLDLIAIKLFLDSGFGEISNSKKRLIILNRIYDLLKKDDLPDLLKLKLQFDQIFNIQNKRKRNNMKQGGCYQNLNQINGEQEVGSGSGEEENIRRGVDNKQEKQSEIVNGNDDQNIDKIENENKVDICQTIVESDKNEKGQENSKVNKKSQIVEVQELNLKNNLDLDYIFKYHDLIPLRKKFKGLSGAIIESAKSIILNNILNINDSLFHLLNLSFDFWDETLDKEIQITHINPNIDEIKIIKKFIYNFHFRLKKKIINYITNYNVKQTGEYIKNGQRCNIIDDLVVLCRNELWFKHCPKLEQKAFVKNIFIQWYRDNYSVNGLQIESFLNEKIRNELVFNLEDFNFLKNNLIVDQIGVRTVNRKRKKLKYTYKGITFSKKIKKK</sequence>
<evidence type="ECO:0000256" key="1">
    <source>
        <dbReference type="SAM" id="MobiDB-lite"/>
    </source>
</evidence>
<dbReference type="EMBL" id="JAOAOG010000220">
    <property type="protein sequence ID" value="KAJ6239632.1"/>
    <property type="molecule type" value="Genomic_DNA"/>
</dbReference>
<feature type="compositionally biased region" description="Basic and acidic residues" evidence="1">
    <location>
        <begin position="172"/>
        <end position="184"/>
    </location>
</feature>
<evidence type="ECO:0000313" key="2">
    <source>
        <dbReference type="EMBL" id="KAJ6239632.1"/>
    </source>
</evidence>
<dbReference type="Proteomes" id="UP001150062">
    <property type="component" value="Unassembled WGS sequence"/>
</dbReference>
<accession>A0ABQ8Y486</accession>